<evidence type="ECO:0000313" key="2">
    <source>
        <dbReference type="Proteomes" id="UP001056120"/>
    </source>
</evidence>
<accession>A0ACB9HSK0</accession>
<gene>
    <name evidence="1" type="ORF">L1987_33983</name>
</gene>
<evidence type="ECO:0000313" key="1">
    <source>
        <dbReference type="EMBL" id="KAI3798705.1"/>
    </source>
</evidence>
<keyword evidence="2" id="KW-1185">Reference proteome</keyword>
<name>A0ACB9HSK0_9ASTR</name>
<protein>
    <submittedName>
        <fullName evidence="1">Uncharacterized protein</fullName>
    </submittedName>
</protein>
<dbReference type="Proteomes" id="UP001056120">
    <property type="component" value="Linkage Group LG11"/>
</dbReference>
<proteinExistence type="predicted"/>
<organism evidence="1 2">
    <name type="scientific">Smallanthus sonchifolius</name>
    <dbReference type="NCBI Taxonomy" id="185202"/>
    <lineage>
        <taxon>Eukaryota</taxon>
        <taxon>Viridiplantae</taxon>
        <taxon>Streptophyta</taxon>
        <taxon>Embryophyta</taxon>
        <taxon>Tracheophyta</taxon>
        <taxon>Spermatophyta</taxon>
        <taxon>Magnoliopsida</taxon>
        <taxon>eudicotyledons</taxon>
        <taxon>Gunneridae</taxon>
        <taxon>Pentapetalae</taxon>
        <taxon>asterids</taxon>
        <taxon>campanulids</taxon>
        <taxon>Asterales</taxon>
        <taxon>Asteraceae</taxon>
        <taxon>Asteroideae</taxon>
        <taxon>Heliantheae alliance</taxon>
        <taxon>Millerieae</taxon>
        <taxon>Smallanthus</taxon>
    </lineage>
</organism>
<reference evidence="1 2" key="2">
    <citation type="journal article" date="2022" name="Mol. Ecol. Resour.">
        <title>The genomes of chicory, endive, great burdock and yacon provide insights into Asteraceae paleo-polyploidization history and plant inulin production.</title>
        <authorList>
            <person name="Fan W."/>
            <person name="Wang S."/>
            <person name="Wang H."/>
            <person name="Wang A."/>
            <person name="Jiang F."/>
            <person name="Liu H."/>
            <person name="Zhao H."/>
            <person name="Xu D."/>
            <person name="Zhang Y."/>
        </authorList>
    </citation>
    <scope>NUCLEOTIDE SEQUENCE [LARGE SCALE GENOMIC DNA]</scope>
    <source>
        <strain evidence="2">cv. Yunnan</strain>
        <tissue evidence="1">Leaves</tissue>
    </source>
</reference>
<reference evidence="2" key="1">
    <citation type="journal article" date="2022" name="Mol. Ecol. Resour.">
        <title>The genomes of chicory, endive, great burdock and yacon provide insights into Asteraceae palaeo-polyploidization history and plant inulin production.</title>
        <authorList>
            <person name="Fan W."/>
            <person name="Wang S."/>
            <person name="Wang H."/>
            <person name="Wang A."/>
            <person name="Jiang F."/>
            <person name="Liu H."/>
            <person name="Zhao H."/>
            <person name="Xu D."/>
            <person name="Zhang Y."/>
        </authorList>
    </citation>
    <scope>NUCLEOTIDE SEQUENCE [LARGE SCALE GENOMIC DNA]</scope>
    <source>
        <strain evidence="2">cv. Yunnan</strain>
    </source>
</reference>
<comment type="caution">
    <text evidence="1">The sequence shown here is derived from an EMBL/GenBank/DDBJ whole genome shotgun (WGS) entry which is preliminary data.</text>
</comment>
<sequence>MARGATPLHLELNYFKNILVTLSNPLPPPLSLSLSLSLSLFSAGNKRLVQIFHSTAPILLYLSSSSLVHHFDISYRFCRKV</sequence>
<dbReference type="EMBL" id="CM042028">
    <property type="protein sequence ID" value="KAI3798705.1"/>
    <property type="molecule type" value="Genomic_DNA"/>
</dbReference>